<organism evidence="2 3">
    <name type="scientific">Symbiodinium natans</name>
    <dbReference type="NCBI Taxonomy" id="878477"/>
    <lineage>
        <taxon>Eukaryota</taxon>
        <taxon>Sar</taxon>
        <taxon>Alveolata</taxon>
        <taxon>Dinophyceae</taxon>
        <taxon>Suessiales</taxon>
        <taxon>Symbiodiniaceae</taxon>
        <taxon>Symbiodinium</taxon>
    </lineage>
</organism>
<proteinExistence type="predicted"/>
<reference evidence="2" key="1">
    <citation type="submission" date="2021-02" db="EMBL/GenBank/DDBJ databases">
        <authorList>
            <person name="Dougan E. K."/>
            <person name="Rhodes N."/>
            <person name="Thang M."/>
            <person name="Chan C."/>
        </authorList>
    </citation>
    <scope>NUCLEOTIDE SEQUENCE</scope>
</reference>
<dbReference type="Proteomes" id="UP000604046">
    <property type="component" value="Unassembled WGS sequence"/>
</dbReference>
<evidence type="ECO:0000313" key="2">
    <source>
        <dbReference type="EMBL" id="CAE7249382.1"/>
    </source>
</evidence>
<dbReference type="EMBL" id="CAJNDS010000439">
    <property type="protein sequence ID" value="CAE7206279.1"/>
    <property type="molecule type" value="Genomic_DNA"/>
</dbReference>
<comment type="caution">
    <text evidence="2">The sequence shown here is derived from an EMBL/GenBank/DDBJ whole genome shotgun (WGS) entry which is preliminary data.</text>
</comment>
<evidence type="ECO:0000313" key="3">
    <source>
        <dbReference type="Proteomes" id="UP000604046"/>
    </source>
</evidence>
<gene>
    <name evidence="2" type="ORF">SNAT2548_LOCUS12147</name>
    <name evidence="1" type="ORF">SNAT2548_LOCUS6566</name>
</gene>
<dbReference type="EMBL" id="CAJNDS010001141">
    <property type="protein sequence ID" value="CAE7249382.1"/>
    <property type="molecule type" value="Genomic_DNA"/>
</dbReference>
<sequence length="204" mass="23255">MRSNSQFKFPFSKTGQWALLKKILRCYAVPRVVLTEILRLAENEPASWSASVLRKEQQLGLPVLGIETSVLSIKHIKAKLHYHAVTVVLPAVRAREQANWHSCSKAIQHWLGYSKLSWTWQNAGFASPMPKLGLSLNFKLLLGLLLHADFVPRTSWMISSISFLTVMWHCADARRSVGSNRNDAWSVTRWVRASGELLRHLDKR</sequence>
<dbReference type="OrthoDB" id="481087at2759"/>
<protein>
    <submittedName>
        <fullName evidence="2">Uncharacterized protein</fullName>
    </submittedName>
</protein>
<accession>A0A812LQM4</accession>
<dbReference type="AlphaFoldDB" id="A0A812LQM4"/>
<keyword evidence="3" id="KW-1185">Reference proteome</keyword>
<name>A0A812LQM4_9DINO</name>
<evidence type="ECO:0000313" key="1">
    <source>
        <dbReference type="EMBL" id="CAE7206279.1"/>
    </source>
</evidence>